<dbReference type="Pfam" id="PF20660">
    <property type="entry name" value="DUF6812"/>
    <property type="match status" value="1"/>
</dbReference>
<dbReference type="InterPro" id="IPR049210">
    <property type="entry name" value="DUF6812"/>
</dbReference>
<sequence>MDRRTERVRVETDRFRIVGELSLPEQGYGSRLSDHVNRREVDFLVLRHAKVTALAGEATGDEWTTPVVLVGLRHARLIIPDPDRTDP</sequence>
<accession>A0A1H6FK17</accession>
<evidence type="ECO:0000313" key="1">
    <source>
        <dbReference type="EMBL" id="SEH10560.1"/>
    </source>
</evidence>
<keyword evidence="2" id="KW-1185">Reference proteome</keyword>
<dbReference type="Proteomes" id="UP000222056">
    <property type="component" value="Unassembled WGS sequence"/>
</dbReference>
<organism evidence="1 2">
    <name type="scientific">Thermoleophilum album</name>
    <dbReference type="NCBI Taxonomy" id="29539"/>
    <lineage>
        <taxon>Bacteria</taxon>
        <taxon>Bacillati</taxon>
        <taxon>Actinomycetota</taxon>
        <taxon>Thermoleophilia</taxon>
        <taxon>Thermoleophilales</taxon>
        <taxon>Thermoleophilaceae</taxon>
        <taxon>Thermoleophilum</taxon>
    </lineage>
</organism>
<protein>
    <submittedName>
        <fullName evidence="1">Uncharacterized protein</fullName>
    </submittedName>
</protein>
<gene>
    <name evidence="1" type="ORF">SAMN02745716_0423</name>
</gene>
<dbReference type="AlphaFoldDB" id="A0A1H6FK17"/>
<dbReference type="EMBL" id="FNWJ01000001">
    <property type="protein sequence ID" value="SEH10560.1"/>
    <property type="molecule type" value="Genomic_DNA"/>
</dbReference>
<evidence type="ECO:0000313" key="2">
    <source>
        <dbReference type="Proteomes" id="UP000222056"/>
    </source>
</evidence>
<proteinExistence type="predicted"/>
<dbReference type="STRING" id="29539.SAMN02745716_0423"/>
<reference evidence="2" key="1">
    <citation type="submission" date="2016-10" db="EMBL/GenBank/DDBJ databases">
        <authorList>
            <person name="Varghese N."/>
            <person name="Submissions S."/>
        </authorList>
    </citation>
    <scope>NUCLEOTIDE SEQUENCE [LARGE SCALE GENOMIC DNA]</scope>
    <source>
        <strain evidence="2">ATCC 35263</strain>
    </source>
</reference>
<name>A0A1H6FK17_THEAL</name>